<evidence type="ECO:0000256" key="9">
    <source>
        <dbReference type="ARBA" id="ARBA00022853"/>
    </source>
</evidence>
<keyword evidence="9" id="KW-0156">Chromatin regulator</keyword>
<dbReference type="PANTHER" id="PTHR45685">
    <property type="entry name" value="HELICASE SRCAP-RELATED"/>
    <property type="match status" value="1"/>
</dbReference>
<evidence type="ECO:0000256" key="17">
    <source>
        <dbReference type="ARBA" id="ARBA00047995"/>
    </source>
</evidence>
<evidence type="ECO:0000256" key="1">
    <source>
        <dbReference type="ARBA" id="ARBA00004123"/>
    </source>
</evidence>
<name>A0AAD9FQ60_PAPLA</name>
<reference evidence="24" key="1">
    <citation type="submission" date="2023-02" db="EMBL/GenBank/DDBJ databases">
        <title>Identification and recombinant expression of a fungal hydrolase from Papiliotrema laurentii that hydrolyzes apple cutin and clears colloidal polyester polyurethane.</title>
        <authorList>
            <consortium name="DOE Joint Genome Institute"/>
            <person name="Roman V.A."/>
            <person name="Bojanowski C."/>
            <person name="Crable B.R."/>
            <person name="Wagner D.N."/>
            <person name="Hung C.S."/>
            <person name="Nadeau L.J."/>
            <person name="Schratz L."/>
            <person name="Haridas S."/>
            <person name="Pangilinan J."/>
            <person name="Lipzen A."/>
            <person name="Na H."/>
            <person name="Yan M."/>
            <person name="Ng V."/>
            <person name="Grigoriev I.V."/>
            <person name="Spatafora J.W."/>
            <person name="Barlow D."/>
            <person name="Biffinger J."/>
            <person name="Kelley-Loughnane N."/>
            <person name="Varaljay V.A."/>
            <person name="Crookes-Goodson W.J."/>
        </authorList>
    </citation>
    <scope>NUCLEOTIDE SEQUENCE</scope>
    <source>
        <strain evidence="24">5307AH</strain>
    </source>
</reference>
<evidence type="ECO:0000256" key="7">
    <source>
        <dbReference type="ARBA" id="ARBA00022806"/>
    </source>
</evidence>
<feature type="coiled-coil region" evidence="19">
    <location>
        <begin position="519"/>
        <end position="552"/>
    </location>
</feature>
<dbReference type="PROSITE" id="PS51192">
    <property type="entry name" value="HELICASE_ATP_BIND_1"/>
    <property type="match status" value="1"/>
</dbReference>
<evidence type="ECO:0000259" key="21">
    <source>
        <dbReference type="PROSITE" id="PS51192"/>
    </source>
</evidence>
<dbReference type="Proteomes" id="UP001182556">
    <property type="component" value="Unassembled WGS sequence"/>
</dbReference>
<dbReference type="InterPro" id="IPR000330">
    <property type="entry name" value="SNF2_N"/>
</dbReference>
<feature type="domain" description="Helicase C-terminal" evidence="22">
    <location>
        <begin position="1629"/>
        <end position="1779"/>
    </location>
</feature>
<keyword evidence="6" id="KW-0378">Hydrolase</keyword>
<dbReference type="PROSITE" id="PS51204">
    <property type="entry name" value="HSA"/>
    <property type="match status" value="1"/>
</dbReference>
<dbReference type="EC" id="3.6.4.12" evidence="4"/>
<evidence type="ECO:0000256" key="12">
    <source>
        <dbReference type="ARBA" id="ARBA00023159"/>
    </source>
</evidence>
<dbReference type="EMBL" id="JAODAN010000005">
    <property type="protein sequence ID" value="KAK1924043.1"/>
    <property type="molecule type" value="Genomic_DNA"/>
</dbReference>
<dbReference type="GO" id="GO:0003678">
    <property type="term" value="F:DNA helicase activity"/>
    <property type="evidence" value="ECO:0007669"/>
    <property type="project" value="UniProtKB-EC"/>
</dbReference>
<comment type="subcellular location">
    <subcellularLocation>
        <location evidence="1">Nucleus</location>
    </subcellularLocation>
</comment>
<feature type="compositionally biased region" description="Basic and acidic residues" evidence="20">
    <location>
        <begin position="959"/>
        <end position="994"/>
    </location>
</feature>
<dbReference type="GO" id="GO:0042393">
    <property type="term" value="F:histone binding"/>
    <property type="evidence" value="ECO:0007669"/>
    <property type="project" value="TreeGrafter"/>
</dbReference>
<feature type="compositionally biased region" description="Acidic residues" evidence="20">
    <location>
        <begin position="1929"/>
        <end position="1943"/>
    </location>
</feature>
<dbReference type="Gene3D" id="3.40.50.10810">
    <property type="entry name" value="Tandem AAA-ATPase domain"/>
    <property type="match status" value="1"/>
</dbReference>
<comment type="catalytic activity">
    <reaction evidence="17">
        <text>ATP + H2O = ADP + phosphate + H(+)</text>
        <dbReference type="Rhea" id="RHEA:13065"/>
        <dbReference type="ChEBI" id="CHEBI:15377"/>
        <dbReference type="ChEBI" id="CHEBI:15378"/>
        <dbReference type="ChEBI" id="CHEBI:30616"/>
        <dbReference type="ChEBI" id="CHEBI:43474"/>
        <dbReference type="ChEBI" id="CHEBI:456216"/>
        <dbReference type="EC" id="3.6.4.12"/>
    </reaction>
</comment>
<comment type="function">
    <text evidence="15">Catalytic component of the SWR1 complex which mediates the ATP-dependent exchange of histone H2A for the H2A variant HZT1 leading to transcriptional regulation of selected genes by chromatin remodeling.</text>
</comment>
<evidence type="ECO:0000256" key="18">
    <source>
        <dbReference type="ARBA" id="ARBA00074297"/>
    </source>
</evidence>
<feature type="domain" description="Helicase ATP-binding" evidence="21">
    <location>
        <begin position="1093"/>
        <end position="1258"/>
    </location>
</feature>
<gene>
    <name evidence="24" type="ORF">DB88DRAFT_488931</name>
</gene>
<dbReference type="GO" id="GO:0006338">
    <property type="term" value="P:chromatin remodeling"/>
    <property type="evidence" value="ECO:0007669"/>
    <property type="project" value="TreeGrafter"/>
</dbReference>
<feature type="coiled-coil region" evidence="19">
    <location>
        <begin position="1837"/>
        <end position="1868"/>
    </location>
</feature>
<feature type="region of interest" description="Disordered" evidence="20">
    <location>
        <begin position="1"/>
        <end position="80"/>
    </location>
</feature>
<keyword evidence="11" id="KW-0238">DNA-binding</keyword>
<accession>A0AAD9FQ60</accession>
<dbReference type="PROSITE" id="PS51194">
    <property type="entry name" value="HELICASE_CTER"/>
    <property type="match status" value="1"/>
</dbReference>
<dbReference type="SMART" id="SM00487">
    <property type="entry name" value="DEXDc"/>
    <property type="match status" value="1"/>
</dbReference>
<keyword evidence="14" id="KW-0539">Nucleus</keyword>
<feature type="compositionally biased region" description="Low complexity" evidence="20">
    <location>
        <begin position="29"/>
        <end position="46"/>
    </location>
</feature>
<dbReference type="SMART" id="SM00490">
    <property type="entry name" value="HELICc"/>
    <property type="match status" value="1"/>
</dbReference>
<feature type="compositionally biased region" description="Acidic residues" evidence="20">
    <location>
        <begin position="603"/>
        <end position="637"/>
    </location>
</feature>
<evidence type="ECO:0000256" key="10">
    <source>
        <dbReference type="ARBA" id="ARBA00023015"/>
    </source>
</evidence>
<organism evidence="24 25">
    <name type="scientific">Papiliotrema laurentii</name>
    <name type="common">Cryptococcus laurentii</name>
    <dbReference type="NCBI Taxonomy" id="5418"/>
    <lineage>
        <taxon>Eukaryota</taxon>
        <taxon>Fungi</taxon>
        <taxon>Dikarya</taxon>
        <taxon>Basidiomycota</taxon>
        <taxon>Agaricomycotina</taxon>
        <taxon>Tremellomycetes</taxon>
        <taxon>Tremellales</taxon>
        <taxon>Rhynchogastremaceae</taxon>
        <taxon>Papiliotrema</taxon>
    </lineage>
</organism>
<evidence type="ECO:0000259" key="23">
    <source>
        <dbReference type="PROSITE" id="PS51204"/>
    </source>
</evidence>
<comment type="subunit">
    <text evidence="3">Component of the SWR1 chromatin-remodeling complex.</text>
</comment>
<evidence type="ECO:0000256" key="14">
    <source>
        <dbReference type="ARBA" id="ARBA00023242"/>
    </source>
</evidence>
<evidence type="ECO:0000259" key="22">
    <source>
        <dbReference type="PROSITE" id="PS51194"/>
    </source>
</evidence>
<feature type="region of interest" description="Disordered" evidence="20">
    <location>
        <begin position="1875"/>
        <end position="1943"/>
    </location>
</feature>
<dbReference type="InterPro" id="IPR049730">
    <property type="entry name" value="SNF2/RAD54-like_C"/>
</dbReference>
<keyword evidence="19" id="KW-0175">Coiled coil</keyword>
<feature type="compositionally biased region" description="Low complexity" evidence="20">
    <location>
        <begin position="61"/>
        <end position="75"/>
    </location>
</feature>
<dbReference type="Pfam" id="PF00176">
    <property type="entry name" value="SNF2-rel_dom"/>
    <property type="match status" value="1"/>
</dbReference>
<comment type="similarity">
    <text evidence="2">Belongs to the SNF2/RAD54 helicase family. SWR1 subfamily.</text>
</comment>
<dbReference type="GO" id="GO:0016887">
    <property type="term" value="F:ATP hydrolysis activity"/>
    <property type="evidence" value="ECO:0007669"/>
    <property type="project" value="TreeGrafter"/>
</dbReference>
<feature type="region of interest" description="Disordered" evidence="20">
    <location>
        <begin position="815"/>
        <end position="1074"/>
    </location>
</feature>
<evidence type="ECO:0000256" key="8">
    <source>
        <dbReference type="ARBA" id="ARBA00022840"/>
    </source>
</evidence>
<dbReference type="InterPro" id="IPR027417">
    <property type="entry name" value="P-loop_NTPase"/>
</dbReference>
<dbReference type="InterPro" id="IPR050520">
    <property type="entry name" value="INO80/SWR1_helicase"/>
</dbReference>
<dbReference type="GO" id="GO:0005524">
    <property type="term" value="F:ATP binding"/>
    <property type="evidence" value="ECO:0007669"/>
    <property type="project" value="UniProtKB-KW"/>
</dbReference>
<feature type="region of interest" description="Disordered" evidence="20">
    <location>
        <begin position="165"/>
        <end position="374"/>
    </location>
</feature>
<dbReference type="GO" id="GO:0000812">
    <property type="term" value="C:Swr1 complex"/>
    <property type="evidence" value="ECO:0007669"/>
    <property type="project" value="TreeGrafter"/>
</dbReference>
<keyword evidence="8" id="KW-0067">ATP-binding</keyword>
<keyword evidence="7" id="KW-0347">Helicase</keyword>
<dbReference type="InterPro" id="IPR001650">
    <property type="entry name" value="Helicase_C-like"/>
</dbReference>
<dbReference type="CDD" id="cd18793">
    <property type="entry name" value="SF2_C_SNF"/>
    <property type="match status" value="1"/>
</dbReference>
<evidence type="ECO:0000256" key="5">
    <source>
        <dbReference type="ARBA" id="ARBA00022741"/>
    </source>
</evidence>
<evidence type="ECO:0000256" key="4">
    <source>
        <dbReference type="ARBA" id="ARBA00012551"/>
    </source>
</evidence>
<feature type="compositionally biased region" description="Basic and acidic residues" evidence="20">
    <location>
        <begin position="713"/>
        <end position="724"/>
    </location>
</feature>
<dbReference type="SUPFAM" id="SSF52540">
    <property type="entry name" value="P-loop containing nucleoside triphosphate hydrolases"/>
    <property type="match status" value="2"/>
</dbReference>
<dbReference type="GO" id="GO:0003677">
    <property type="term" value="F:DNA binding"/>
    <property type="evidence" value="ECO:0007669"/>
    <property type="project" value="UniProtKB-KW"/>
</dbReference>
<evidence type="ECO:0000313" key="24">
    <source>
        <dbReference type="EMBL" id="KAK1924043.1"/>
    </source>
</evidence>
<dbReference type="Pfam" id="PF07529">
    <property type="entry name" value="HSA"/>
    <property type="match status" value="1"/>
</dbReference>
<keyword evidence="5" id="KW-0547">Nucleotide-binding</keyword>
<feature type="compositionally biased region" description="Acidic residues" evidence="20">
    <location>
        <begin position="646"/>
        <end position="697"/>
    </location>
</feature>
<dbReference type="InterPro" id="IPR038718">
    <property type="entry name" value="SNF2-like_sf"/>
</dbReference>
<evidence type="ECO:0000256" key="3">
    <source>
        <dbReference type="ARBA" id="ARBA00011826"/>
    </source>
</evidence>
<feature type="region of interest" description="Disordered" evidence="20">
    <location>
        <begin position="600"/>
        <end position="731"/>
    </location>
</feature>
<dbReference type="InterPro" id="IPR014001">
    <property type="entry name" value="Helicase_ATP-bd"/>
</dbReference>
<feature type="compositionally biased region" description="Low complexity" evidence="20">
    <location>
        <begin position="8"/>
        <end position="18"/>
    </location>
</feature>
<dbReference type="Gene3D" id="3.40.50.300">
    <property type="entry name" value="P-loop containing nucleotide triphosphate hydrolases"/>
    <property type="match status" value="1"/>
</dbReference>
<dbReference type="CDD" id="cd18003">
    <property type="entry name" value="DEXQc_SRCAP"/>
    <property type="match status" value="1"/>
</dbReference>
<dbReference type="FunFam" id="3.40.50.10810:FF:000051">
    <property type="entry name" value="Helicase SWR1"/>
    <property type="match status" value="1"/>
</dbReference>
<comment type="caution">
    <text evidence="24">The sequence shown here is derived from an EMBL/GenBank/DDBJ whole genome shotgun (WGS) entry which is preliminary data.</text>
</comment>
<protein>
    <recommendedName>
        <fullName evidence="16">Helicase SWR1</fullName>
        <ecNumber evidence="4">3.6.4.12</ecNumber>
    </recommendedName>
    <alternativeName>
        <fullName evidence="18">Helicase swr1</fullName>
    </alternativeName>
</protein>
<feature type="domain" description="HSA" evidence="23">
    <location>
        <begin position="471"/>
        <end position="544"/>
    </location>
</feature>
<evidence type="ECO:0000256" key="13">
    <source>
        <dbReference type="ARBA" id="ARBA00023163"/>
    </source>
</evidence>
<evidence type="ECO:0000256" key="2">
    <source>
        <dbReference type="ARBA" id="ARBA00009220"/>
    </source>
</evidence>
<sequence length="1962" mass="217724">MDPNTLNPRSDPAPDASPLDPPTRDTLHLSPSLDTSTSAATALVASPIKPTSARALRHRASLPAAATPARALRGGPPKDIEKIQRKVAPDGVRERREEIIHEKESMLREVVDTHDTLVREKFHLERYTSLLEGWDPAHAKQEQSPVFLDYKREKHNLLDLIPPTIGTGAVAGPSRPRTSLPARTTRRQAHEKSEIFAAPVAIPPPPVTPQPVSTKGKAKAKVKDLPTPAPTSAPGKGKGKTKLPPADSGSPASAKRTSVSSPSADMPPPPVPKSKKGRRVTMGVVEPAAENDAADEVEVSDTGGTGKAKKRARMSLPNLPAKKLRAQLGEPDASPSPAVESPGPDPEPEPERPPSPLPSLAHIPFPPPPIRPRERVVGPKRVWYTDPSQQPPETKKFGGSVDQLLESYIHLEDSGPQPDLKALEARAARDAFYRNRVNWLQHQGRLLRLAEEAEAEADQLDSGLRKGSSKAKTVTLAPRKTDFQDSLMSHMTQVRNAMLNEAKSKPIVCRRIARMVMAYWEHEQNKEERERLAEEKERKRKAKDVVRALRKRWGLAVKIVRAKILQKQKEEQDRLGKEHLQNMLWRSSGLLEGQRGVIMGEGTGEEDDELDDSDGSEDVSAAEDSDEEEDEDEEDGGESQGAGSDVDMEEGEEAGDGPDPVSEVDEAEEEGEGEEDDDDGVEGEDSADEDASAEDNTQDQPDLRALLVEEDVNDRAQDQNRPESDSPAGTATLVEQSTIASGQTEIGTATAESAIEMPKGQVASETPVVTSDTLVTAVEALPVVVGAGSDQVDQVELVPQPETDATLLNGSVDVEHATAGGARDEPPTTHPPINGTTSHPNMDAAPVQNGHETPANAVPTPEYRPRSRRARKARSVSAIVKSEDPDENDVEFKDEADLSDQDLKMDIEMEEDEADGNDSEDAGLLADAELPIEELLKRYGYPAPGETNDDTQGGSGANGEEKAEINGDEKALSSEKGETTEPIETDKSLLDEHLPSQPPPGLIIEGKRNRRVRSVWTPEDNPPHPPPSAKRPKVEEVESEPEMTPELSTDEETDDDDEDEVAEVEEEPGKVRPPFLLRGTLRPYQQAGLEWLASLYANKMNGILADEMGLGKTIQTIALLGHLACDKGVWGQHLIIVPTSVILNWEMEFKKFLPGLKILTYYGNQKERKEKRKGWHTENTWQVCITSYQIVLADQHIFRRKNWVYMILDEAHNIKNFRSQRWQTLLGFKASRRLLLTGTPLQNNLMELWSLLYFLMPNGVGADATAVVGFANHKEFSEWFSNPMDKAIETGDALDEETLETVAKLHTLLRPFILRRLKSEVETQLPGKFEHVVYCKLSKRQRFLYDEFMSRASTREALTSGGYLGVVNTLMQLRKVCNHPDLFEVRPVRTSFAMERSVLGDFEPSEILVRKRLLQRRDELSLDAFNLVVNRESESAWACRSREKLDASHLLPHAVEPLGRERRIRPPKPDTRTVEGWTAHRRYVEGQASIARWRSLRDINRLRCAVRPVYGSTFLNMLTDLPNPLLPGDLPVRSRADLIDSFVPPVAPLIHSFADRAKQVSKMLDYYAVMPPNAVARDVPQYALPGLAPNSHPSFLEPEFDTLHQATVKLQIAFPDLSLLQYDCGKLQKLDEMLRDLKANGHRVLIFTQMTRVLDILETFLSYNGHRYLRLDGSTKIEDRQVITERFNSDPRIFCFIASSRSGGVGINLTGADTVFFYDSDWNPSMDRQCMDRAHRIGQTREVHIYRFVSIHTVEENMLKKANQKRLLDRVVIQEGDFTTEFFGKMDWRDIIDAPPGMEEGGKIREMTGDGDEEERVEDVEVEGTPVATEVEAVRPRAGEEREFAKALAEVEDEEDAAAARIAQGEGELDFAEFEEGAPKRPPLGGGNSSRGKVSFAGEAEGSATPMDVDTPMEVEQQTEEGGAGVEGGQEEEGEEEEEDVGAVDEYMLKWVEEDWDWFVNY</sequence>
<feature type="compositionally biased region" description="Acidic residues" evidence="20">
    <location>
        <begin position="908"/>
        <end position="921"/>
    </location>
</feature>
<feature type="compositionally biased region" description="Basic and acidic residues" evidence="20">
    <location>
        <begin position="890"/>
        <end position="907"/>
    </location>
</feature>
<keyword evidence="25" id="KW-1185">Reference proteome</keyword>
<dbReference type="PANTHER" id="PTHR45685:SF1">
    <property type="entry name" value="HELICASE SRCAP"/>
    <property type="match status" value="1"/>
</dbReference>
<dbReference type="InterPro" id="IPR014012">
    <property type="entry name" value="HSA_dom"/>
</dbReference>
<evidence type="ECO:0000256" key="11">
    <source>
        <dbReference type="ARBA" id="ARBA00023125"/>
    </source>
</evidence>
<feature type="compositionally biased region" description="Acidic residues" evidence="20">
    <location>
        <begin position="1037"/>
        <end position="1066"/>
    </location>
</feature>
<keyword evidence="12" id="KW-0010">Activator</keyword>
<proteinExistence type="inferred from homology"/>
<evidence type="ECO:0000256" key="15">
    <source>
        <dbReference type="ARBA" id="ARBA00037570"/>
    </source>
</evidence>
<keyword evidence="10" id="KW-0805">Transcription regulation</keyword>
<evidence type="ECO:0000256" key="19">
    <source>
        <dbReference type="SAM" id="Coils"/>
    </source>
</evidence>
<keyword evidence="13" id="KW-0804">Transcription</keyword>
<feature type="region of interest" description="Disordered" evidence="20">
    <location>
        <begin position="1794"/>
        <end position="1814"/>
    </location>
</feature>
<evidence type="ECO:0000313" key="25">
    <source>
        <dbReference type="Proteomes" id="UP001182556"/>
    </source>
</evidence>
<dbReference type="Pfam" id="PF00271">
    <property type="entry name" value="Helicase_C"/>
    <property type="match status" value="1"/>
</dbReference>
<evidence type="ECO:0000256" key="16">
    <source>
        <dbReference type="ARBA" id="ARBA00040599"/>
    </source>
</evidence>
<evidence type="ECO:0000256" key="6">
    <source>
        <dbReference type="ARBA" id="ARBA00022801"/>
    </source>
</evidence>
<evidence type="ECO:0000256" key="20">
    <source>
        <dbReference type="SAM" id="MobiDB-lite"/>
    </source>
</evidence>